<reference evidence="4 5" key="2">
    <citation type="submission" date="2019-11" db="UniProtKB">
        <authorList>
            <consortium name="WormBaseParasite"/>
        </authorList>
    </citation>
    <scope>IDENTIFICATION</scope>
</reference>
<dbReference type="WBParaSite" id="MCU_008752-RA">
    <property type="protein sequence ID" value="MCU_008752-RA"/>
    <property type="gene ID" value="MCU_008752"/>
</dbReference>
<dbReference type="AlphaFoldDB" id="A0A0R3U6S9"/>
<evidence type="ECO:0000313" key="5">
    <source>
        <dbReference type="WBParaSite" id="MCU_008752-RB"/>
    </source>
</evidence>
<evidence type="ECO:0000313" key="4">
    <source>
        <dbReference type="WBParaSite" id="MCU_008752-RA"/>
    </source>
</evidence>
<evidence type="ECO:0000313" key="3">
    <source>
        <dbReference type="Proteomes" id="UP000267029"/>
    </source>
</evidence>
<accession>A0A0R3U6S9</accession>
<feature type="region of interest" description="Disordered" evidence="1">
    <location>
        <begin position="1"/>
        <end position="24"/>
    </location>
</feature>
<evidence type="ECO:0000256" key="1">
    <source>
        <dbReference type="SAM" id="MobiDB-lite"/>
    </source>
</evidence>
<feature type="compositionally biased region" description="Low complexity" evidence="1">
    <location>
        <begin position="83"/>
        <end position="96"/>
    </location>
</feature>
<feature type="compositionally biased region" description="Acidic residues" evidence="1">
    <location>
        <begin position="130"/>
        <end position="140"/>
    </location>
</feature>
<proteinExistence type="predicted"/>
<dbReference type="OrthoDB" id="10027956at2759"/>
<gene>
    <name evidence="2" type="ORF">MCOS_LOCUS2504</name>
</gene>
<evidence type="ECO:0000313" key="2">
    <source>
        <dbReference type="EMBL" id="VDD76501.1"/>
    </source>
</evidence>
<organism evidence="5">
    <name type="scientific">Mesocestoides corti</name>
    <name type="common">Flatworm</name>
    <dbReference type="NCBI Taxonomy" id="53468"/>
    <lineage>
        <taxon>Eukaryota</taxon>
        <taxon>Metazoa</taxon>
        <taxon>Spiralia</taxon>
        <taxon>Lophotrochozoa</taxon>
        <taxon>Platyhelminthes</taxon>
        <taxon>Cestoda</taxon>
        <taxon>Eucestoda</taxon>
        <taxon>Cyclophyllidea</taxon>
        <taxon>Mesocestoididae</taxon>
        <taxon>Mesocestoides</taxon>
    </lineage>
</organism>
<dbReference type="WBParaSite" id="MCU_008752-RB">
    <property type="protein sequence ID" value="MCU_008752-RB"/>
    <property type="gene ID" value="MCU_008752"/>
</dbReference>
<feature type="compositionally biased region" description="Polar residues" evidence="1">
    <location>
        <begin position="73"/>
        <end position="82"/>
    </location>
</feature>
<dbReference type="EMBL" id="UXSR01000417">
    <property type="protein sequence ID" value="VDD76501.1"/>
    <property type="molecule type" value="Genomic_DNA"/>
</dbReference>
<name>A0A0R3U6S9_MESCO</name>
<reference evidence="2 3" key="1">
    <citation type="submission" date="2018-10" db="EMBL/GenBank/DDBJ databases">
        <authorList>
            <consortium name="Pathogen Informatics"/>
        </authorList>
    </citation>
    <scope>NUCLEOTIDE SEQUENCE [LARGE SCALE GENOMIC DNA]</scope>
</reference>
<dbReference type="Proteomes" id="UP000267029">
    <property type="component" value="Unassembled WGS sequence"/>
</dbReference>
<sequence length="222" mass="24192">MDEQPNLHPTRQLSSRKSKPSIEDLIDHHRPVYWISSSGSSHDGHINGDTITDPMRIRIRVSRLDAAAVSQVGGSTSAANRQSAAPALNSSASARSSPPPPFVRDSDPLRPPVQNGGLDAWMHLGSESESSSDSDEEEDNLPLSDLCKRVSTTTEQPSPPPKSRCTASMCERPALTSDNRWDGQFCSSDCLVKACREAFDAMFQNHHHYLTPAFENPASIVS</sequence>
<feature type="region of interest" description="Disordered" evidence="1">
    <location>
        <begin position="73"/>
        <end position="167"/>
    </location>
</feature>
<keyword evidence="3" id="KW-1185">Reference proteome</keyword>
<protein>
    <submittedName>
        <fullName evidence="4 5">FLZ-type domain-containing protein</fullName>
    </submittedName>
</protein>